<dbReference type="Proteomes" id="UP000679950">
    <property type="component" value="Unassembled WGS sequence"/>
</dbReference>
<evidence type="ECO:0000313" key="2">
    <source>
        <dbReference type="Proteomes" id="UP000679950"/>
    </source>
</evidence>
<keyword evidence="2" id="KW-1185">Reference proteome</keyword>
<proteinExistence type="predicted"/>
<accession>A0ABQ4KL71</accession>
<gene>
    <name evidence="1" type="ORF">J8TS2_25330</name>
</gene>
<organism evidence="1 2">
    <name type="scientific">Lederbergia ruris</name>
    <dbReference type="NCBI Taxonomy" id="217495"/>
    <lineage>
        <taxon>Bacteria</taxon>
        <taxon>Bacillati</taxon>
        <taxon>Bacillota</taxon>
        <taxon>Bacilli</taxon>
        <taxon>Bacillales</taxon>
        <taxon>Bacillaceae</taxon>
        <taxon>Lederbergia</taxon>
    </lineage>
</organism>
<dbReference type="EMBL" id="BORB01000020">
    <property type="protein sequence ID" value="GIN58214.1"/>
    <property type="molecule type" value="Genomic_DNA"/>
</dbReference>
<protein>
    <submittedName>
        <fullName evidence="1">Uncharacterized protein</fullName>
    </submittedName>
</protein>
<sequence length="40" mass="4537">MFSHYGKLCAELYDLTKWIGQSINGDSAPDEITTFEAEVR</sequence>
<reference evidence="1 2" key="1">
    <citation type="submission" date="2021-03" db="EMBL/GenBank/DDBJ databases">
        <title>Antimicrobial resistance genes in bacteria isolated from Japanese honey, and their potential for conferring macrolide and lincosamide resistance in the American foulbrood pathogen Paenibacillus larvae.</title>
        <authorList>
            <person name="Okamoto M."/>
            <person name="Kumagai M."/>
            <person name="Kanamori H."/>
            <person name="Takamatsu D."/>
        </authorList>
    </citation>
    <scope>NUCLEOTIDE SEQUENCE [LARGE SCALE GENOMIC DNA]</scope>
    <source>
        <strain evidence="1 2">J8TS2</strain>
    </source>
</reference>
<comment type="caution">
    <text evidence="1">The sequence shown here is derived from an EMBL/GenBank/DDBJ whole genome shotgun (WGS) entry which is preliminary data.</text>
</comment>
<name>A0ABQ4KL71_9BACI</name>
<dbReference type="RefSeq" id="WP_281414120.1">
    <property type="nucleotide sequence ID" value="NZ_BORB01000020.1"/>
</dbReference>
<evidence type="ECO:0000313" key="1">
    <source>
        <dbReference type="EMBL" id="GIN58214.1"/>
    </source>
</evidence>